<dbReference type="PANTHER" id="PTHR14918:SF3">
    <property type="entry name" value="KICSTOR COMPLEX PROTEIN SZT2"/>
    <property type="match status" value="1"/>
</dbReference>
<sequence length="319" mass="36933">MRQATSLGQWLSARSCLLSSIMSQKLGLFHNQEIMRERQYANSEKTPNPFIHPKPEVEQMIKFYPGGSPQKDPIIRHSTSSPGSSTPNKITRSGLQDVFYDNKPGKPMKHFIKTLNMDPVSRNAQQFLRTQQQDRKEEQKKLYVMWQARGATPNIPLAEDIIHLFKQHSRVIHYCLTPLLFLPRWCVQSAATRDHSLIALSDLASSTPLVGSNVVRNHQHLRSPVKSPSIIMAQSSKSPYILDEKWHHMLCANFVQEYKQYLQTLGFIPIHSQPSTPRKGYWSRWCFFRYRLISTLCQYIVDLDYQNVLGQNLLQLLEQ</sequence>
<name>A0ABN7NXJ9_TIMPD</name>
<feature type="compositionally biased region" description="Polar residues" evidence="1">
    <location>
        <begin position="77"/>
        <end position="93"/>
    </location>
</feature>
<feature type="region of interest" description="Disordered" evidence="1">
    <location>
        <begin position="67"/>
        <end position="93"/>
    </location>
</feature>
<dbReference type="EMBL" id="CAJPIN010008452">
    <property type="protein sequence ID" value="CAG2058992.1"/>
    <property type="molecule type" value="Genomic_DNA"/>
</dbReference>
<proteinExistence type="predicted"/>
<accession>A0ABN7NXJ9</accession>
<evidence type="ECO:0000313" key="2">
    <source>
        <dbReference type="EMBL" id="CAG2058992.1"/>
    </source>
</evidence>
<evidence type="ECO:0000313" key="3">
    <source>
        <dbReference type="Proteomes" id="UP001153148"/>
    </source>
</evidence>
<comment type="caution">
    <text evidence="2">The sequence shown here is derived from an EMBL/GenBank/DDBJ whole genome shotgun (WGS) entry which is preliminary data.</text>
</comment>
<evidence type="ECO:0000256" key="1">
    <source>
        <dbReference type="SAM" id="MobiDB-lite"/>
    </source>
</evidence>
<reference evidence="2" key="1">
    <citation type="submission" date="2021-03" db="EMBL/GenBank/DDBJ databases">
        <authorList>
            <person name="Tran Van P."/>
        </authorList>
    </citation>
    <scope>NUCLEOTIDE SEQUENCE</scope>
</reference>
<gene>
    <name evidence="2" type="ORF">TPAB3V08_LOCUS5958</name>
</gene>
<dbReference type="Proteomes" id="UP001153148">
    <property type="component" value="Unassembled WGS sequence"/>
</dbReference>
<feature type="non-terminal residue" evidence="2">
    <location>
        <position position="319"/>
    </location>
</feature>
<dbReference type="PANTHER" id="PTHR14918">
    <property type="entry name" value="KICSTOR COMPLEX PROTEIN SZT2"/>
    <property type="match status" value="1"/>
</dbReference>
<dbReference type="InterPro" id="IPR033228">
    <property type="entry name" value="SZT2"/>
</dbReference>
<organism evidence="2 3">
    <name type="scientific">Timema podura</name>
    <name type="common">Walking stick</name>
    <dbReference type="NCBI Taxonomy" id="61482"/>
    <lineage>
        <taxon>Eukaryota</taxon>
        <taxon>Metazoa</taxon>
        <taxon>Ecdysozoa</taxon>
        <taxon>Arthropoda</taxon>
        <taxon>Hexapoda</taxon>
        <taxon>Insecta</taxon>
        <taxon>Pterygota</taxon>
        <taxon>Neoptera</taxon>
        <taxon>Polyneoptera</taxon>
        <taxon>Phasmatodea</taxon>
        <taxon>Timematodea</taxon>
        <taxon>Timematoidea</taxon>
        <taxon>Timematidae</taxon>
        <taxon>Timema</taxon>
    </lineage>
</organism>
<protein>
    <submittedName>
        <fullName evidence="2">Uncharacterized protein</fullName>
    </submittedName>
</protein>
<keyword evidence="3" id="KW-1185">Reference proteome</keyword>